<evidence type="ECO:0000259" key="9">
    <source>
        <dbReference type="PROSITE" id="PS50109"/>
    </source>
</evidence>
<keyword evidence="11" id="KW-1185">Reference proteome</keyword>
<dbReference type="InterPro" id="IPR036890">
    <property type="entry name" value="HATPase_C_sf"/>
</dbReference>
<dbReference type="SMART" id="SM00388">
    <property type="entry name" value="HisKA"/>
    <property type="match status" value="1"/>
</dbReference>
<feature type="domain" description="Histidine kinase" evidence="9">
    <location>
        <begin position="332"/>
        <end position="552"/>
    </location>
</feature>
<dbReference type="InterPro" id="IPR004358">
    <property type="entry name" value="Sig_transdc_His_kin-like_C"/>
</dbReference>
<dbReference type="CDD" id="cd00082">
    <property type="entry name" value="HisKA"/>
    <property type="match status" value="1"/>
</dbReference>
<dbReference type="Gene3D" id="1.10.287.130">
    <property type="match status" value="1"/>
</dbReference>
<dbReference type="Pfam" id="PF02518">
    <property type="entry name" value="HATPase_c"/>
    <property type="match status" value="1"/>
</dbReference>
<feature type="transmembrane region" description="Helical" evidence="8">
    <location>
        <begin position="206"/>
        <end position="228"/>
    </location>
</feature>
<evidence type="ECO:0000256" key="2">
    <source>
        <dbReference type="ARBA" id="ARBA00004236"/>
    </source>
</evidence>
<evidence type="ECO:0000256" key="5">
    <source>
        <dbReference type="ARBA" id="ARBA00022679"/>
    </source>
</evidence>
<dbReference type="InterPro" id="IPR036097">
    <property type="entry name" value="HisK_dim/P_sf"/>
</dbReference>
<accession>A0ABM7WGK9</accession>
<dbReference type="PRINTS" id="PR00344">
    <property type="entry name" value="BCTRLSENSOR"/>
</dbReference>
<organism evidence="10 11">
    <name type="scientific">Raoultibacter timonensis</name>
    <dbReference type="NCBI Taxonomy" id="1907662"/>
    <lineage>
        <taxon>Bacteria</taxon>
        <taxon>Bacillati</taxon>
        <taxon>Actinomycetota</taxon>
        <taxon>Coriobacteriia</taxon>
        <taxon>Eggerthellales</taxon>
        <taxon>Eggerthellaceae</taxon>
        <taxon>Raoultibacter</taxon>
    </lineage>
</organism>
<dbReference type="RefSeq" id="WP_102378995.1">
    <property type="nucleotide sequence ID" value="NZ_AP025564.1"/>
</dbReference>
<dbReference type="InterPro" id="IPR003661">
    <property type="entry name" value="HisK_dim/P_dom"/>
</dbReference>
<sequence length="562" mass="62049">MKKRRLHYHLALPVTAIIVVLLLVNIALSSSLQRKQAEDTMRDQAYILSQNMSAIWDFISVNQSRINYDRDGVYNQKGLYCSKAGLSVGALFSKRTDYIISYAALNPRSEQNRADDFETEALVAFADDPSLEEYTAFGKVRAEEGYFRYAAPLRMDGTCESCHGGIAGEIDETGYPKEGFVDGDLVGIISIATPVGQFEQNYFENALLQGIFLVVLSAGCILASYWFTQKYVSKPLGKLERAIERSGTDRSYERLNADAIGAKGEISSLVSFFNDASKKLEAVHLGLESEVKRRTLDLESANVLLVSQAEELEALNGRLKADNRYKSHYFTMMSHELKTPLTAIIAYANILREASGSAGDLNADAIESIASNSRDLLRLIENILESAKLEAGRASFEMQVVDTDEVFYHLESSLTSLAAERNLALSFFRSKHMPLFLADSVKLSHILENLISNAIKHTPSNGYVIIESYHCKKDETVRFRVIDNGTGIPEEEQRAIFEEFVQASDHMDKPTSGSGLGLALAKEYAELHGGSIQVKSTVGEGSIFTVVLPYVAVVSEGGEDDV</sequence>
<evidence type="ECO:0000313" key="10">
    <source>
        <dbReference type="EMBL" id="BDE95364.1"/>
    </source>
</evidence>
<dbReference type="PANTHER" id="PTHR43711">
    <property type="entry name" value="TWO-COMPONENT HISTIDINE KINASE"/>
    <property type="match status" value="1"/>
</dbReference>
<gene>
    <name evidence="10" type="ORF">CE91St30_06970</name>
</gene>
<dbReference type="InterPro" id="IPR021796">
    <property type="entry name" value="Tll0287-like_dom"/>
</dbReference>
<dbReference type="Gene3D" id="3.30.565.10">
    <property type="entry name" value="Histidine kinase-like ATPase, C-terminal domain"/>
    <property type="match status" value="1"/>
</dbReference>
<dbReference type="Pfam" id="PF00512">
    <property type="entry name" value="HisKA"/>
    <property type="match status" value="1"/>
</dbReference>
<dbReference type="SMART" id="SM00387">
    <property type="entry name" value="HATPase_c"/>
    <property type="match status" value="1"/>
</dbReference>
<dbReference type="Proteomes" id="UP001320544">
    <property type="component" value="Chromosome"/>
</dbReference>
<keyword evidence="8" id="KW-0472">Membrane</keyword>
<dbReference type="EMBL" id="AP025564">
    <property type="protein sequence ID" value="BDE95364.1"/>
    <property type="molecule type" value="Genomic_DNA"/>
</dbReference>
<dbReference type="InterPro" id="IPR003594">
    <property type="entry name" value="HATPase_dom"/>
</dbReference>
<evidence type="ECO:0000256" key="7">
    <source>
        <dbReference type="ARBA" id="ARBA00023012"/>
    </source>
</evidence>
<evidence type="ECO:0000256" key="4">
    <source>
        <dbReference type="ARBA" id="ARBA00022553"/>
    </source>
</evidence>
<dbReference type="GO" id="GO:0016301">
    <property type="term" value="F:kinase activity"/>
    <property type="evidence" value="ECO:0007669"/>
    <property type="project" value="UniProtKB-KW"/>
</dbReference>
<dbReference type="InterPro" id="IPR050736">
    <property type="entry name" value="Sensor_HK_Regulatory"/>
</dbReference>
<keyword evidence="8" id="KW-1133">Transmembrane helix</keyword>
<keyword evidence="6 10" id="KW-0418">Kinase</keyword>
<comment type="subcellular location">
    <subcellularLocation>
        <location evidence="2">Cell membrane</location>
    </subcellularLocation>
</comment>
<evidence type="ECO:0000313" key="11">
    <source>
        <dbReference type="Proteomes" id="UP001320544"/>
    </source>
</evidence>
<dbReference type="SUPFAM" id="SSF55874">
    <property type="entry name" value="ATPase domain of HSP90 chaperone/DNA topoisomerase II/histidine kinase"/>
    <property type="match status" value="1"/>
</dbReference>
<reference evidence="10 11" key="1">
    <citation type="submission" date="2022-01" db="EMBL/GenBank/DDBJ databases">
        <title>Novel bile acid biosynthetic pathways are enriched in the microbiome of centenarians.</title>
        <authorList>
            <person name="Sato Y."/>
            <person name="Atarashi K."/>
            <person name="Plichta R.D."/>
            <person name="Arai Y."/>
            <person name="Sasajima S."/>
            <person name="Kearney M.S."/>
            <person name="Suda W."/>
            <person name="Takeshita K."/>
            <person name="Sasaki T."/>
            <person name="Okamoto S."/>
            <person name="Skelly N.A."/>
            <person name="Okamura Y."/>
            <person name="Vlamakis H."/>
            <person name="Li Y."/>
            <person name="Tanoue T."/>
            <person name="Takei H."/>
            <person name="Nittono H."/>
            <person name="Narushima S."/>
            <person name="Irie J."/>
            <person name="Itoh H."/>
            <person name="Moriya K."/>
            <person name="Sugiura Y."/>
            <person name="Suematsu M."/>
            <person name="Moritoki N."/>
            <person name="Shibata S."/>
            <person name="Littman R.D."/>
            <person name="Fischbach A.M."/>
            <person name="Uwamino Y."/>
            <person name="Inoue T."/>
            <person name="Honda A."/>
            <person name="Hattori M."/>
            <person name="Murai T."/>
            <person name="Xavier J.R."/>
            <person name="Hirose N."/>
            <person name="Honda K."/>
        </authorList>
    </citation>
    <scope>NUCLEOTIDE SEQUENCE [LARGE SCALE GENOMIC DNA]</scope>
    <source>
        <strain evidence="10 11">CE91-St30</strain>
    </source>
</reference>
<dbReference type="PROSITE" id="PS50109">
    <property type="entry name" value="HIS_KIN"/>
    <property type="match status" value="1"/>
</dbReference>
<comment type="catalytic activity">
    <reaction evidence="1">
        <text>ATP + protein L-histidine = ADP + protein N-phospho-L-histidine.</text>
        <dbReference type="EC" id="2.7.13.3"/>
    </reaction>
</comment>
<dbReference type="PANTHER" id="PTHR43711:SF31">
    <property type="entry name" value="HISTIDINE KINASE"/>
    <property type="match status" value="1"/>
</dbReference>
<evidence type="ECO:0000256" key="1">
    <source>
        <dbReference type="ARBA" id="ARBA00000085"/>
    </source>
</evidence>
<protein>
    <recommendedName>
        <fullName evidence="3">histidine kinase</fullName>
        <ecNumber evidence="3">2.7.13.3</ecNumber>
    </recommendedName>
</protein>
<name>A0ABM7WGK9_9ACTN</name>
<keyword evidence="8" id="KW-0812">Transmembrane</keyword>
<keyword evidence="4" id="KW-0597">Phosphoprotein</keyword>
<keyword evidence="5" id="KW-0808">Transferase</keyword>
<keyword evidence="7" id="KW-0902">Two-component regulatory system</keyword>
<evidence type="ECO:0000256" key="8">
    <source>
        <dbReference type="SAM" id="Phobius"/>
    </source>
</evidence>
<evidence type="ECO:0000256" key="3">
    <source>
        <dbReference type="ARBA" id="ARBA00012438"/>
    </source>
</evidence>
<proteinExistence type="predicted"/>
<dbReference type="InterPro" id="IPR005467">
    <property type="entry name" value="His_kinase_dom"/>
</dbReference>
<dbReference type="Pfam" id="PF11845">
    <property type="entry name" value="Tll0287-like"/>
    <property type="match status" value="1"/>
</dbReference>
<dbReference type="EC" id="2.7.13.3" evidence="3"/>
<evidence type="ECO:0000256" key="6">
    <source>
        <dbReference type="ARBA" id="ARBA00022777"/>
    </source>
</evidence>
<dbReference type="SUPFAM" id="SSF47384">
    <property type="entry name" value="Homodimeric domain of signal transducing histidine kinase"/>
    <property type="match status" value="1"/>
</dbReference>